<gene>
    <name evidence="8" type="ORF">PtA15_15A33</name>
</gene>
<accession>A0ABY7D4B7</accession>
<evidence type="ECO:0000313" key="9">
    <source>
        <dbReference type="Proteomes" id="UP001164743"/>
    </source>
</evidence>
<reference evidence="8" key="1">
    <citation type="submission" date="2022-10" db="EMBL/GenBank/DDBJ databases">
        <title>Puccinia triticina Genome sequencing and assembly.</title>
        <authorList>
            <person name="Li C."/>
        </authorList>
    </citation>
    <scope>NUCLEOTIDE SEQUENCE</scope>
    <source>
        <strain evidence="8">Pt15</strain>
    </source>
</reference>
<sequence>MSTDPRARCASRSKPPTLSATSMSQSIGTSNVQCPSRRNKENSQEMKRSMATTLAHGMNRRLGRVEQGATNIRFMLARSHSHSSTTSFCQLRRSSSSSGRIGSAGSSRTDSDKSIAYGHEFFGQPLPATHPHLLGPNDLTIGIPREEYAQRRAKLMEMLPDGSAVIIAGARTKWMAHHVFYPFRQSSDFWYLTGFQEPDSCLLLEKGNSTKGYTMTMFVRPKDPFQEMWEGARSGIDGVTEWFGADITYDISDLASRLKPVLTKSTNSPVYLDLPSDIEFPNLPPWKSTVPLIDFFSKNNSQTGNLTDFLSSAPGNFSSSSRSDLDSCLAVLATSRSVNRGQTNQSKYRPIRSLQAKLDSIKMIKSEAELKLLRMAADISAHGFKAAMRLAAECDSEGSRSEHDLVQTFEGACHQHSPGVGGRMGYVPVCAAGPAALTIHYTFNDRALKPGNQLVLLDAGFEYAGYVADITRTFPVGNKGKFTSAQKDLYEVVKNAEKELITQCHQGSGHSLSSLHRASCQLLKEGLVKLGFNLDHPDALNRLYPHYIGHPVGTDLHDTPTWNRSHRLKAGSVITIEPGVYVPDEDRYPKHFRGIGIRVEDMVHVRETDQVIFSCNTPKEVVDVEACGSGLLDGIH</sequence>
<dbReference type="InterPro" id="IPR029149">
    <property type="entry name" value="Creatin/AminoP/Spt16_N"/>
</dbReference>
<keyword evidence="5" id="KW-0464">Manganese</keyword>
<dbReference type="Gene3D" id="3.40.350.10">
    <property type="entry name" value="Creatinase/prolidase N-terminal domain"/>
    <property type="match status" value="1"/>
</dbReference>
<keyword evidence="3" id="KW-0479">Metal-binding</keyword>
<dbReference type="Pfam" id="PF05195">
    <property type="entry name" value="AMP_N"/>
    <property type="match status" value="1"/>
</dbReference>
<keyword evidence="9" id="KW-1185">Reference proteome</keyword>
<dbReference type="Pfam" id="PF00557">
    <property type="entry name" value="Peptidase_M24"/>
    <property type="match status" value="1"/>
</dbReference>
<evidence type="ECO:0000256" key="4">
    <source>
        <dbReference type="ARBA" id="ARBA00022801"/>
    </source>
</evidence>
<dbReference type="PANTHER" id="PTHR43226:SF4">
    <property type="entry name" value="XAA-PRO AMINOPEPTIDASE 3"/>
    <property type="match status" value="1"/>
</dbReference>
<dbReference type="Gene3D" id="3.90.230.10">
    <property type="entry name" value="Creatinase/methionine aminopeptidase superfamily"/>
    <property type="match status" value="1"/>
</dbReference>
<evidence type="ECO:0000313" key="8">
    <source>
        <dbReference type="EMBL" id="WAQ91644.1"/>
    </source>
</evidence>
<evidence type="ECO:0000256" key="1">
    <source>
        <dbReference type="ARBA" id="ARBA00001936"/>
    </source>
</evidence>
<evidence type="ECO:0000256" key="6">
    <source>
        <dbReference type="SAM" id="MobiDB-lite"/>
    </source>
</evidence>
<feature type="compositionally biased region" description="Low complexity" evidence="6">
    <location>
        <begin position="92"/>
        <end position="108"/>
    </location>
</feature>
<feature type="region of interest" description="Disordered" evidence="6">
    <location>
        <begin position="85"/>
        <end position="112"/>
    </location>
</feature>
<dbReference type="InterPro" id="IPR036005">
    <property type="entry name" value="Creatinase/aminopeptidase-like"/>
</dbReference>
<dbReference type="GeneID" id="77804420"/>
<dbReference type="RefSeq" id="XP_053027199.1">
    <property type="nucleotide sequence ID" value="XM_053163536.1"/>
</dbReference>
<name>A0ABY7D4B7_9BASI</name>
<dbReference type="InterPro" id="IPR007865">
    <property type="entry name" value="Aminopep_P_N"/>
</dbReference>
<protein>
    <recommendedName>
        <fullName evidence="7">Aminopeptidase P N-terminal domain-containing protein</fullName>
    </recommendedName>
</protein>
<comment type="similarity">
    <text evidence="2">Belongs to the peptidase M24B family.</text>
</comment>
<feature type="compositionally biased region" description="Polar residues" evidence="6">
    <location>
        <begin position="14"/>
        <end position="36"/>
    </location>
</feature>
<dbReference type="Proteomes" id="UP001164743">
    <property type="component" value="Chromosome 15A"/>
</dbReference>
<dbReference type="SMART" id="SM01011">
    <property type="entry name" value="AMP_N"/>
    <property type="match status" value="1"/>
</dbReference>
<feature type="compositionally biased region" description="Basic and acidic residues" evidence="6">
    <location>
        <begin position="38"/>
        <end position="47"/>
    </location>
</feature>
<keyword evidence="4" id="KW-0378">Hydrolase</keyword>
<dbReference type="InterPro" id="IPR052433">
    <property type="entry name" value="X-Pro_dipept-like"/>
</dbReference>
<dbReference type="SUPFAM" id="SSF53092">
    <property type="entry name" value="Creatinase/prolidase N-terminal domain"/>
    <property type="match status" value="1"/>
</dbReference>
<dbReference type="PANTHER" id="PTHR43226">
    <property type="entry name" value="XAA-PRO AMINOPEPTIDASE 3"/>
    <property type="match status" value="1"/>
</dbReference>
<dbReference type="EMBL" id="CP110435">
    <property type="protein sequence ID" value="WAQ91644.1"/>
    <property type="molecule type" value="Genomic_DNA"/>
</dbReference>
<dbReference type="SUPFAM" id="SSF55920">
    <property type="entry name" value="Creatinase/aminopeptidase"/>
    <property type="match status" value="1"/>
</dbReference>
<evidence type="ECO:0000259" key="7">
    <source>
        <dbReference type="SMART" id="SM01011"/>
    </source>
</evidence>
<evidence type="ECO:0000256" key="3">
    <source>
        <dbReference type="ARBA" id="ARBA00022723"/>
    </source>
</evidence>
<evidence type="ECO:0000256" key="2">
    <source>
        <dbReference type="ARBA" id="ARBA00008766"/>
    </source>
</evidence>
<comment type="cofactor">
    <cofactor evidence="1">
        <name>Mn(2+)</name>
        <dbReference type="ChEBI" id="CHEBI:29035"/>
    </cofactor>
</comment>
<evidence type="ECO:0000256" key="5">
    <source>
        <dbReference type="ARBA" id="ARBA00023211"/>
    </source>
</evidence>
<proteinExistence type="inferred from homology"/>
<dbReference type="InterPro" id="IPR000994">
    <property type="entry name" value="Pept_M24"/>
</dbReference>
<organism evidence="8 9">
    <name type="scientific">Puccinia triticina</name>
    <dbReference type="NCBI Taxonomy" id="208348"/>
    <lineage>
        <taxon>Eukaryota</taxon>
        <taxon>Fungi</taxon>
        <taxon>Dikarya</taxon>
        <taxon>Basidiomycota</taxon>
        <taxon>Pucciniomycotina</taxon>
        <taxon>Pucciniomycetes</taxon>
        <taxon>Pucciniales</taxon>
        <taxon>Pucciniaceae</taxon>
        <taxon>Puccinia</taxon>
    </lineage>
</organism>
<feature type="region of interest" description="Disordered" evidence="6">
    <location>
        <begin position="1"/>
        <end position="47"/>
    </location>
</feature>
<feature type="domain" description="Aminopeptidase P N-terminal" evidence="7">
    <location>
        <begin position="143"/>
        <end position="279"/>
    </location>
</feature>